<keyword evidence="3 5" id="KW-1133">Transmembrane helix</keyword>
<dbReference type="GeneID" id="54287480"/>
<protein>
    <submittedName>
        <fullName evidence="7">MFS transporter</fullName>
    </submittedName>
</protein>
<evidence type="ECO:0000256" key="1">
    <source>
        <dbReference type="ARBA" id="ARBA00004141"/>
    </source>
</evidence>
<dbReference type="EMBL" id="ML978072">
    <property type="protein sequence ID" value="KAF2013008.1"/>
    <property type="molecule type" value="Genomic_DNA"/>
</dbReference>
<dbReference type="PROSITE" id="PS50850">
    <property type="entry name" value="MFS"/>
    <property type="match status" value="1"/>
</dbReference>
<reference evidence="7" key="1">
    <citation type="journal article" date="2020" name="Stud. Mycol.">
        <title>101 Dothideomycetes genomes: a test case for predicting lifestyles and emergence of pathogens.</title>
        <authorList>
            <person name="Haridas S."/>
            <person name="Albert R."/>
            <person name="Binder M."/>
            <person name="Bloem J."/>
            <person name="Labutti K."/>
            <person name="Salamov A."/>
            <person name="Andreopoulos B."/>
            <person name="Baker S."/>
            <person name="Barry K."/>
            <person name="Bills G."/>
            <person name="Bluhm B."/>
            <person name="Cannon C."/>
            <person name="Castanera R."/>
            <person name="Culley D."/>
            <person name="Daum C."/>
            <person name="Ezra D."/>
            <person name="Gonzalez J."/>
            <person name="Henrissat B."/>
            <person name="Kuo A."/>
            <person name="Liang C."/>
            <person name="Lipzen A."/>
            <person name="Lutzoni F."/>
            <person name="Magnuson J."/>
            <person name="Mondo S."/>
            <person name="Nolan M."/>
            <person name="Ohm R."/>
            <person name="Pangilinan J."/>
            <person name="Park H.-J."/>
            <person name="Ramirez L."/>
            <person name="Alfaro M."/>
            <person name="Sun H."/>
            <person name="Tritt A."/>
            <person name="Yoshinaga Y."/>
            <person name="Zwiers L.-H."/>
            <person name="Turgeon B."/>
            <person name="Goodwin S."/>
            <person name="Spatafora J."/>
            <person name="Crous P."/>
            <person name="Grigoriev I."/>
        </authorList>
    </citation>
    <scope>NUCLEOTIDE SEQUENCE</scope>
    <source>
        <strain evidence="7">CBS 175.79</strain>
    </source>
</reference>
<dbReference type="GO" id="GO:0022857">
    <property type="term" value="F:transmembrane transporter activity"/>
    <property type="evidence" value="ECO:0007669"/>
    <property type="project" value="InterPro"/>
</dbReference>
<feature type="domain" description="Major facilitator superfamily (MFS) profile" evidence="6">
    <location>
        <begin position="16"/>
        <end position="445"/>
    </location>
</feature>
<feature type="transmembrane region" description="Helical" evidence="5">
    <location>
        <begin position="328"/>
        <end position="349"/>
    </location>
</feature>
<dbReference type="PANTHER" id="PTHR23502">
    <property type="entry name" value="MAJOR FACILITATOR SUPERFAMILY"/>
    <property type="match status" value="1"/>
</dbReference>
<evidence type="ECO:0000256" key="3">
    <source>
        <dbReference type="ARBA" id="ARBA00022989"/>
    </source>
</evidence>
<feature type="transmembrane region" description="Helical" evidence="5">
    <location>
        <begin position="147"/>
        <end position="171"/>
    </location>
</feature>
<comment type="subcellular location">
    <subcellularLocation>
        <location evidence="1">Membrane</location>
        <topology evidence="1">Multi-pass membrane protein</topology>
    </subcellularLocation>
</comment>
<evidence type="ECO:0000313" key="8">
    <source>
        <dbReference type="Proteomes" id="UP000799778"/>
    </source>
</evidence>
<feature type="transmembrane region" description="Helical" evidence="5">
    <location>
        <begin position="58"/>
        <end position="76"/>
    </location>
</feature>
<dbReference type="PANTHER" id="PTHR23502:SF74">
    <property type="entry name" value="MAJOR FACILITATOR SUPERFAMILY (MFS) PROFILE DOMAIN-CONTAINING PROTEIN"/>
    <property type="match status" value="1"/>
</dbReference>
<sequence>MQVDDTNHPFNFSTTRKRLIFVAGLLCAFNSTLGSSLPSGATVSLSLYFGIAKDSISIVLLNSLYMVGFAISPLFFGPLSEAIGRRPVLIGNYTLYTIFTLCCAVSWSYNALLVFRLLAGMSAAVPNAVIAGLYADIFAGHKERGRAMAAFMVVSAQGPLIGPLVSGFLSVNLGWRWTFWIGLMIAGVGLPVVWLLPETYVPVLEERMKERRKGNGLLHAISCEDFVHVFTTLKRPGLMIVTEPILLLSSLYLSLIYAMMYLFFQVYPIVFGGIYGLSQDKVGLAYIPIMAGVLIAFAAFYVFGEICVKAERRQRSWTQVQEFRRLPLACFGALCIPIALLFMAFTANINIPPAVPMVFCGIFFGTGYSSIFLAMLIYLSDIYKRYAASAQAAASTTRSIFAVCLPFAAPVMYHNLGVKFASITLACISGVMAFIPFLFLFYRGKLHASSIYAG</sequence>
<dbReference type="RefSeq" id="XP_033381347.1">
    <property type="nucleotide sequence ID" value="XM_033530083.1"/>
</dbReference>
<dbReference type="GO" id="GO:0005886">
    <property type="term" value="C:plasma membrane"/>
    <property type="evidence" value="ECO:0007669"/>
    <property type="project" value="TreeGrafter"/>
</dbReference>
<evidence type="ECO:0000313" key="7">
    <source>
        <dbReference type="EMBL" id="KAF2013008.1"/>
    </source>
</evidence>
<dbReference type="AlphaFoldDB" id="A0A6A5XID3"/>
<dbReference type="Gene3D" id="1.20.1250.20">
    <property type="entry name" value="MFS general substrate transporter like domains"/>
    <property type="match status" value="1"/>
</dbReference>
<keyword evidence="8" id="KW-1185">Reference proteome</keyword>
<dbReference type="InterPro" id="IPR036259">
    <property type="entry name" value="MFS_trans_sf"/>
</dbReference>
<keyword evidence="4 5" id="KW-0472">Membrane</keyword>
<feature type="transmembrane region" description="Helical" evidence="5">
    <location>
        <begin position="355"/>
        <end position="379"/>
    </location>
</feature>
<dbReference type="SUPFAM" id="SSF103473">
    <property type="entry name" value="MFS general substrate transporter"/>
    <property type="match status" value="1"/>
</dbReference>
<evidence type="ECO:0000256" key="2">
    <source>
        <dbReference type="ARBA" id="ARBA00022692"/>
    </source>
</evidence>
<dbReference type="InterPro" id="IPR020846">
    <property type="entry name" value="MFS_dom"/>
</dbReference>
<feature type="transmembrane region" description="Helical" evidence="5">
    <location>
        <begin position="284"/>
        <end position="308"/>
    </location>
</feature>
<keyword evidence="2 5" id="KW-0812">Transmembrane</keyword>
<name>A0A6A5XID3_9PLEO</name>
<feature type="transmembrane region" description="Helical" evidence="5">
    <location>
        <begin position="245"/>
        <end position="264"/>
    </location>
</feature>
<dbReference type="Pfam" id="PF07690">
    <property type="entry name" value="MFS_1"/>
    <property type="match status" value="1"/>
</dbReference>
<feature type="transmembrane region" description="Helical" evidence="5">
    <location>
        <begin position="177"/>
        <end position="203"/>
    </location>
</feature>
<feature type="transmembrane region" description="Helical" evidence="5">
    <location>
        <begin position="88"/>
        <end position="107"/>
    </location>
</feature>
<dbReference type="InterPro" id="IPR011701">
    <property type="entry name" value="MFS"/>
</dbReference>
<accession>A0A6A5XID3</accession>
<proteinExistence type="predicted"/>
<feature type="transmembrane region" description="Helical" evidence="5">
    <location>
        <begin position="420"/>
        <end position="442"/>
    </location>
</feature>
<dbReference type="Proteomes" id="UP000799778">
    <property type="component" value="Unassembled WGS sequence"/>
</dbReference>
<evidence type="ECO:0000256" key="4">
    <source>
        <dbReference type="ARBA" id="ARBA00023136"/>
    </source>
</evidence>
<dbReference type="OrthoDB" id="5141738at2759"/>
<gene>
    <name evidence="7" type="ORF">BU24DRAFT_435302</name>
</gene>
<organism evidence="7 8">
    <name type="scientific">Aaosphaeria arxii CBS 175.79</name>
    <dbReference type="NCBI Taxonomy" id="1450172"/>
    <lineage>
        <taxon>Eukaryota</taxon>
        <taxon>Fungi</taxon>
        <taxon>Dikarya</taxon>
        <taxon>Ascomycota</taxon>
        <taxon>Pezizomycotina</taxon>
        <taxon>Dothideomycetes</taxon>
        <taxon>Pleosporomycetidae</taxon>
        <taxon>Pleosporales</taxon>
        <taxon>Pleosporales incertae sedis</taxon>
        <taxon>Aaosphaeria</taxon>
    </lineage>
</organism>
<evidence type="ECO:0000256" key="5">
    <source>
        <dbReference type="SAM" id="Phobius"/>
    </source>
</evidence>
<feature type="transmembrane region" description="Helical" evidence="5">
    <location>
        <begin position="113"/>
        <end position="135"/>
    </location>
</feature>
<evidence type="ECO:0000259" key="6">
    <source>
        <dbReference type="PROSITE" id="PS50850"/>
    </source>
</evidence>